<dbReference type="Proteomes" id="UP000886887">
    <property type="component" value="Unassembled WGS sequence"/>
</dbReference>
<protein>
    <submittedName>
        <fullName evidence="2">Uncharacterized protein</fullName>
    </submittedName>
</protein>
<gene>
    <name evidence="2" type="ORF">IAB73_11115</name>
</gene>
<keyword evidence="1" id="KW-0472">Membrane</keyword>
<accession>A0A9D0ZBY2</accession>
<dbReference type="EMBL" id="DVFJ01000038">
    <property type="protein sequence ID" value="HIQ72744.1"/>
    <property type="molecule type" value="Genomic_DNA"/>
</dbReference>
<keyword evidence="1" id="KW-1133">Transmembrane helix</keyword>
<feature type="transmembrane region" description="Helical" evidence="1">
    <location>
        <begin position="12"/>
        <end position="33"/>
    </location>
</feature>
<evidence type="ECO:0000313" key="2">
    <source>
        <dbReference type="EMBL" id="HIQ72744.1"/>
    </source>
</evidence>
<name>A0A9D0ZBY2_9FIRM</name>
<evidence type="ECO:0000313" key="3">
    <source>
        <dbReference type="Proteomes" id="UP000886887"/>
    </source>
</evidence>
<dbReference type="AlphaFoldDB" id="A0A9D0ZBY2"/>
<reference evidence="2" key="1">
    <citation type="submission" date="2020-10" db="EMBL/GenBank/DDBJ databases">
        <authorList>
            <person name="Gilroy R."/>
        </authorList>
    </citation>
    <scope>NUCLEOTIDE SEQUENCE</scope>
    <source>
        <strain evidence="2">ChiSxjej2B14-6234</strain>
    </source>
</reference>
<evidence type="ECO:0000256" key="1">
    <source>
        <dbReference type="SAM" id="Phobius"/>
    </source>
</evidence>
<organism evidence="2 3">
    <name type="scientific">Candidatus Onthenecus intestinigallinarum</name>
    <dbReference type="NCBI Taxonomy" id="2840875"/>
    <lineage>
        <taxon>Bacteria</taxon>
        <taxon>Bacillati</taxon>
        <taxon>Bacillota</taxon>
        <taxon>Clostridia</taxon>
        <taxon>Eubacteriales</taxon>
        <taxon>Candidatus Onthenecus</taxon>
    </lineage>
</organism>
<keyword evidence="1" id="KW-0812">Transmembrane</keyword>
<comment type="caution">
    <text evidence="2">The sequence shown here is derived from an EMBL/GenBank/DDBJ whole genome shotgun (WGS) entry which is preliminary data.</text>
</comment>
<reference evidence="2" key="2">
    <citation type="journal article" date="2021" name="PeerJ">
        <title>Extensive microbial diversity within the chicken gut microbiome revealed by metagenomics and culture.</title>
        <authorList>
            <person name="Gilroy R."/>
            <person name="Ravi A."/>
            <person name="Getino M."/>
            <person name="Pursley I."/>
            <person name="Horton D.L."/>
            <person name="Alikhan N.F."/>
            <person name="Baker D."/>
            <person name="Gharbi K."/>
            <person name="Hall N."/>
            <person name="Watson M."/>
            <person name="Adriaenssens E.M."/>
            <person name="Foster-Nyarko E."/>
            <person name="Jarju S."/>
            <person name="Secka A."/>
            <person name="Antonio M."/>
            <person name="Oren A."/>
            <person name="Chaudhuri R.R."/>
            <person name="La Ragione R."/>
            <person name="Hildebrand F."/>
            <person name="Pallen M.J."/>
        </authorList>
    </citation>
    <scope>NUCLEOTIDE SEQUENCE</scope>
    <source>
        <strain evidence="2">ChiSxjej2B14-6234</strain>
    </source>
</reference>
<proteinExistence type="predicted"/>
<sequence length="142" mass="15518">MKDRQEYRVGTGASLMLMIVVVLMLAVLGMLAFSSAQAGRRQTDRHVGSVTAYYAADAQAERVLAQLDALGEDAAAQLAVDGISLARDGDVWTYAVRVDDQRELCVRVRLTEEGVQVESWQVVRTDDWSPDGSLQLLDAVGF</sequence>